<protein>
    <recommendedName>
        <fullName evidence="4">DUF445 family protein</fullName>
    </recommendedName>
</protein>
<gene>
    <name evidence="2" type="ORF">FGL95_01750</name>
</gene>
<reference evidence="2 3" key="2">
    <citation type="submission" date="2020-06" db="EMBL/GenBank/DDBJ databases">
        <title>Antribacter stalactiti gen. nov., sp. nov., a new member of the family Nacardiaceae isolated from a cave.</title>
        <authorList>
            <person name="Kim I.S."/>
        </authorList>
    </citation>
    <scope>NUCLEOTIDE SEQUENCE [LARGE SCALE GENOMIC DNA]</scope>
    <source>
        <strain evidence="2 3">YC2-7</strain>
    </source>
</reference>
<evidence type="ECO:0000256" key="1">
    <source>
        <dbReference type="SAM" id="Phobius"/>
    </source>
</evidence>
<dbReference type="PANTHER" id="PTHR35791">
    <property type="entry name" value="UPF0754 MEMBRANE PROTEIN YHEB"/>
    <property type="match status" value="1"/>
</dbReference>
<dbReference type="RefSeq" id="WP_169584453.1">
    <property type="nucleotide sequence ID" value="NZ_VCQU01000001.1"/>
</dbReference>
<organism evidence="2 3">
    <name type="scientific">Antrihabitans stalactiti</name>
    <dbReference type="NCBI Taxonomy" id="2584121"/>
    <lineage>
        <taxon>Bacteria</taxon>
        <taxon>Bacillati</taxon>
        <taxon>Actinomycetota</taxon>
        <taxon>Actinomycetes</taxon>
        <taxon>Mycobacteriales</taxon>
        <taxon>Nocardiaceae</taxon>
        <taxon>Antrihabitans</taxon>
    </lineage>
</organism>
<keyword evidence="1" id="KW-1133">Transmembrane helix</keyword>
<keyword evidence="3" id="KW-1185">Reference proteome</keyword>
<accession>A0A848KAP3</accession>
<sequence length="474" mass="52424">MSTLAAGVFLDWEELTGQSKFVVDLISIPIFSAFAGLITNWTGVIMLLAPIHFTGFYLPGVKRIFPFLPRKLQILPCWAPDGIIGFQGFIPCRAEKMASIIVDKAIYRIGGISDFYKELDPDALADSIAEKARPDVRRLATDVIEKEHKALWNTLPGPVKNQVMDVVDAELPAVSRRAFKKIGENIDELLDVKLMTIQYLRSNPDILVSIIKNMAVPELRFMVRIGMLGAPFGVILALWLSFLHYSGEHAKHAHELDPSAAYIALPGFLDSALHFFPAWLWVLLGGAMIGIIVNIIAIKVVFEPGDPQPRYKYLWKQGLFARRQHEAAAETAQQLSVEVLTVSNFTNEMLNGSGADKTRAYVEAAVAEEANRILGPFMTMAKNSFGFVDVDELERGAGVAVIDFAPSVLYSDELNKEKSKAIETFATEKFRALKPDDFGEMLYSAIEQDAWLLYAHGGLLGIIVGAIHILIFGA</sequence>
<proteinExistence type="predicted"/>
<comment type="caution">
    <text evidence="2">The sequence shown here is derived from an EMBL/GenBank/DDBJ whole genome shotgun (WGS) entry which is preliminary data.</text>
</comment>
<feature type="transmembrane region" description="Helical" evidence="1">
    <location>
        <begin position="221"/>
        <end position="242"/>
    </location>
</feature>
<dbReference type="PANTHER" id="PTHR35791:SF1">
    <property type="entry name" value="UPF0754 MEMBRANE PROTEIN YHEB"/>
    <property type="match status" value="1"/>
</dbReference>
<reference evidence="2 3" key="1">
    <citation type="submission" date="2019-05" db="EMBL/GenBank/DDBJ databases">
        <authorList>
            <person name="Lee S.D."/>
        </authorList>
    </citation>
    <scope>NUCLEOTIDE SEQUENCE [LARGE SCALE GENOMIC DNA]</scope>
    <source>
        <strain evidence="2 3">YC2-7</strain>
    </source>
</reference>
<feature type="transmembrane region" description="Helical" evidence="1">
    <location>
        <begin position="278"/>
        <end position="302"/>
    </location>
</feature>
<feature type="transmembrane region" description="Helical" evidence="1">
    <location>
        <begin position="451"/>
        <end position="472"/>
    </location>
</feature>
<feature type="transmembrane region" description="Helical" evidence="1">
    <location>
        <begin position="21"/>
        <end position="38"/>
    </location>
</feature>
<name>A0A848KAP3_9NOCA</name>
<evidence type="ECO:0000313" key="2">
    <source>
        <dbReference type="EMBL" id="NMN93762.1"/>
    </source>
</evidence>
<keyword evidence="1" id="KW-0812">Transmembrane</keyword>
<dbReference type="AlphaFoldDB" id="A0A848KAP3"/>
<evidence type="ECO:0000313" key="3">
    <source>
        <dbReference type="Proteomes" id="UP000535543"/>
    </source>
</evidence>
<keyword evidence="1" id="KW-0472">Membrane</keyword>
<dbReference type="EMBL" id="VCQU01000001">
    <property type="protein sequence ID" value="NMN93762.1"/>
    <property type="molecule type" value="Genomic_DNA"/>
</dbReference>
<evidence type="ECO:0008006" key="4">
    <source>
        <dbReference type="Google" id="ProtNLM"/>
    </source>
</evidence>
<dbReference type="Proteomes" id="UP000535543">
    <property type="component" value="Unassembled WGS sequence"/>
</dbReference>